<dbReference type="InterPro" id="IPR000835">
    <property type="entry name" value="HTH_MarR-typ"/>
</dbReference>
<feature type="domain" description="HTH marR-type" evidence="1">
    <location>
        <begin position="1"/>
        <end position="121"/>
    </location>
</feature>
<protein>
    <submittedName>
        <fullName evidence="2">DNA-binding transcriptional regulator, MarR family</fullName>
    </submittedName>
</protein>
<name>A0A1G7EHV9_9PROT</name>
<keyword evidence="3" id="KW-1185">Reference proteome</keyword>
<dbReference type="InterPro" id="IPR039422">
    <property type="entry name" value="MarR/SlyA-like"/>
</dbReference>
<evidence type="ECO:0000259" key="1">
    <source>
        <dbReference type="PROSITE" id="PS50995"/>
    </source>
</evidence>
<dbReference type="GO" id="GO:0003677">
    <property type="term" value="F:DNA binding"/>
    <property type="evidence" value="ECO:0007669"/>
    <property type="project" value="UniProtKB-KW"/>
</dbReference>
<dbReference type="Proteomes" id="UP000183685">
    <property type="component" value="Unassembled WGS sequence"/>
</dbReference>
<dbReference type="SUPFAM" id="SSF46785">
    <property type="entry name" value="Winged helix' DNA-binding domain"/>
    <property type="match status" value="1"/>
</dbReference>
<dbReference type="EMBL" id="FNAK01000008">
    <property type="protein sequence ID" value="SDE63231.1"/>
    <property type="molecule type" value="Genomic_DNA"/>
</dbReference>
<dbReference type="GO" id="GO:0003700">
    <property type="term" value="F:DNA-binding transcription factor activity"/>
    <property type="evidence" value="ECO:0007669"/>
    <property type="project" value="InterPro"/>
</dbReference>
<accession>A0A1G7EHV9</accession>
<proteinExistence type="predicted"/>
<dbReference type="Pfam" id="PF01047">
    <property type="entry name" value="MarR"/>
    <property type="match status" value="1"/>
</dbReference>
<dbReference type="GO" id="GO:0006950">
    <property type="term" value="P:response to stress"/>
    <property type="evidence" value="ECO:0007669"/>
    <property type="project" value="TreeGrafter"/>
</dbReference>
<dbReference type="STRING" id="637679.GCA_001550055_00923"/>
<reference evidence="2 3" key="1">
    <citation type="submission" date="2016-10" db="EMBL/GenBank/DDBJ databases">
        <authorList>
            <person name="de Groot N.N."/>
        </authorList>
    </citation>
    <scope>NUCLEOTIDE SEQUENCE [LARGE SCALE GENOMIC DNA]</scope>
    <source>
        <strain evidence="2 3">CGMCC 1.9109</strain>
    </source>
</reference>
<organism evidence="2 3">
    <name type="scientific">Kordiimonas lacus</name>
    <dbReference type="NCBI Taxonomy" id="637679"/>
    <lineage>
        <taxon>Bacteria</taxon>
        <taxon>Pseudomonadati</taxon>
        <taxon>Pseudomonadota</taxon>
        <taxon>Alphaproteobacteria</taxon>
        <taxon>Kordiimonadales</taxon>
        <taxon>Kordiimonadaceae</taxon>
        <taxon>Kordiimonas</taxon>
    </lineage>
</organism>
<dbReference type="PROSITE" id="PS50995">
    <property type="entry name" value="HTH_MARR_2"/>
    <property type="match status" value="1"/>
</dbReference>
<dbReference type="InterPro" id="IPR036388">
    <property type="entry name" value="WH-like_DNA-bd_sf"/>
</dbReference>
<gene>
    <name evidence="2" type="ORF">SAMN04488071_3454</name>
</gene>
<dbReference type="PANTHER" id="PTHR33164">
    <property type="entry name" value="TRANSCRIPTIONAL REGULATOR, MARR FAMILY"/>
    <property type="match status" value="1"/>
</dbReference>
<dbReference type="PANTHER" id="PTHR33164:SF89">
    <property type="entry name" value="MARR FAMILY REGULATORY PROTEIN"/>
    <property type="match status" value="1"/>
</dbReference>
<dbReference type="AlphaFoldDB" id="A0A1G7EHV9"/>
<sequence length="121" mass="13665">MTEKTNPRMLKIWHTANLDVVRADVPDLTLRQMTVLLTVYMTSDPHTVRGLAAKMNVTKPVITRALDTLGQLGYLKRKRDEKDRRNVLVQRTVKGAVYLSELSDRIVAAERLVDAGEGGYE</sequence>
<evidence type="ECO:0000313" key="3">
    <source>
        <dbReference type="Proteomes" id="UP000183685"/>
    </source>
</evidence>
<dbReference type="SMART" id="SM00347">
    <property type="entry name" value="HTH_MARR"/>
    <property type="match status" value="1"/>
</dbReference>
<dbReference type="Gene3D" id="1.10.10.10">
    <property type="entry name" value="Winged helix-like DNA-binding domain superfamily/Winged helix DNA-binding domain"/>
    <property type="match status" value="1"/>
</dbReference>
<dbReference type="InterPro" id="IPR036390">
    <property type="entry name" value="WH_DNA-bd_sf"/>
</dbReference>
<evidence type="ECO:0000313" key="2">
    <source>
        <dbReference type="EMBL" id="SDE63231.1"/>
    </source>
</evidence>
<keyword evidence="2" id="KW-0238">DNA-binding</keyword>